<proteinExistence type="predicted"/>
<name>A0A414B853_9FIRM</name>
<evidence type="ECO:0000313" key="2">
    <source>
        <dbReference type="Proteomes" id="UP000284621"/>
    </source>
</evidence>
<keyword evidence="2" id="KW-1185">Reference proteome</keyword>
<comment type="caution">
    <text evidence="1">The sequence shown here is derived from an EMBL/GenBank/DDBJ whole genome shotgun (WGS) entry which is preliminary data.</text>
</comment>
<sequence>MQKDLTEKLMKAHSIDNVIGKNVSFVGEVQRGNRIYRLYVYPSQNAEEDKYFYQVLILRDGNRLTEYEAIFNRKEKKSWRRKW</sequence>
<protein>
    <submittedName>
        <fullName evidence="1">Uncharacterized protein</fullName>
    </submittedName>
</protein>
<reference evidence="1 2" key="1">
    <citation type="submission" date="2018-08" db="EMBL/GenBank/DDBJ databases">
        <title>A genome reference for cultivated species of the human gut microbiota.</title>
        <authorList>
            <person name="Zou Y."/>
            <person name="Xue W."/>
            <person name="Luo G."/>
        </authorList>
    </citation>
    <scope>NUCLEOTIDE SEQUENCE [LARGE SCALE GENOMIC DNA]</scope>
    <source>
        <strain evidence="1 2">AM34-3LB</strain>
    </source>
</reference>
<gene>
    <name evidence="1" type="ORF">DW833_03820</name>
</gene>
<dbReference type="Proteomes" id="UP000284621">
    <property type="component" value="Unassembled WGS sequence"/>
</dbReference>
<dbReference type="EMBL" id="QSID01000003">
    <property type="protein sequence ID" value="RHC66976.1"/>
    <property type="molecule type" value="Genomic_DNA"/>
</dbReference>
<organism evidence="1 2">
    <name type="scientific">Anaerobutyricum hallii</name>
    <dbReference type="NCBI Taxonomy" id="39488"/>
    <lineage>
        <taxon>Bacteria</taxon>
        <taxon>Bacillati</taxon>
        <taxon>Bacillota</taxon>
        <taxon>Clostridia</taxon>
        <taxon>Lachnospirales</taxon>
        <taxon>Lachnospiraceae</taxon>
        <taxon>Anaerobutyricum</taxon>
    </lineage>
</organism>
<evidence type="ECO:0000313" key="1">
    <source>
        <dbReference type="EMBL" id="RHC66976.1"/>
    </source>
</evidence>
<dbReference type="RefSeq" id="WP_118380631.1">
    <property type="nucleotide sequence ID" value="NZ_CABJFJ010000003.1"/>
</dbReference>
<dbReference type="AlphaFoldDB" id="A0A414B853"/>
<accession>A0A414B853</accession>